<dbReference type="Gene3D" id="3.40.190.10">
    <property type="entry name" value="Periplasmic binding protein-like II"/>
    <property type="match status" value="1"/>
</dbReference>
<dbReference type="GO" id="GO:0015849">
    <property type="term" value="P:organic acid transport"/>
    <property type="evidence" value="ECO:0007669"/>
    <property type="project" value="InterPro"/>
</dbReference>
<dbReference type="AlphaFoldDB" id="A0A928Z5I9"/>
<feature type="binding site" evidence="2">
    <location>
        <position position="184"/>
    </location>
    <ligand>
        <name>substrate</name>
    </ligand>
</feature>
<dbReference type="PROSITE" id="PS51257">
    <property type="entry name" value="PROKAR_LIPOPROTEIN"/>
    <property type="match status" value="1"/>
</dbReference>
<evidence type="ECO:0000256" key="1">
    <source>
        <dbReference type="ARBA" id="ARBA00022729"/>
    </source>
</evidence>
<dbReference type="Proteomes" id="UP000625316">
    <property type="component" value="Unassembled WGS sequence"/>
</dbReference>
<feature type="binding site" evidence="3">
    <location>
        <position position="221"/>
    </location>
    <ligand>
        <name>substrate</name>
    </ligand>
</feature>
<evidence type="ECO:0000256" key="2">
    <source>
        <dbReference type="PIRSR" id="PIRSR039026-1"/>
    </source>
</evidence>
<feature type="binding site" evidence="3">
    <location>
        <position position="222"/>
    </location>
    <ligand>
        <name>Na(+)</name>
        <dbReference type="ChEBI" id="CHEBI:29101"/>
    </ligand>
</feature>
<dbReference type="GO" id="GO:0046872">
    <property type="term" value="F:metal ion binding"/>
    <property type="evidence" value="ECO:0007669"/>
    <property type="project" value="UniProtKB-KW"/>
</dbReference>
<keyword evidence="3" id="KW-0479">Metal-binding</keyword>
<protein>
    <submittedName>
        <fullName evidence="4">TRAP transporter substrate-binding protein</fullName>
    </submittedName>
</protein>
<dbReference type="GO" id="GO:0055085">
    <property type="term" value="P:transmembrane transport"/>
    <property type="evidence" value="ECO:0007669"/>
    <property type="project" value="InterPro"/>
</dbReference>
<sequence length="374" mass="41183">MKRRQLILGSASAMALGGCIRIRRATSGESTTDSSLPRVEWRMTTSWPKSLDTIFGGAATICDRVAAMTDGRFKITPYAAGEIAPGLKVFDTVQKGSVECGHTASYYYIGKNPAFAFGTSVPFGLTAQQQNAWLYQGGGLDMMRQIYGDFGIINFPAGNTGAQMGGWFKRQVNSVNDLKGLKMRIPGLGGKVMERLGVNVQGLPGGEIYLALDRGVIDAAEFVGPYDDEKLGLHKTAKYYYYPGWWEPGPTLDVQVNKTAWAKLPKEYQAVFETAAYESNLTMMARYDTLNQAALGRLVAGGTQLTAYSKEILAAAQKAAFEIYDEDASQNAGFKQVYEQWTDFRKRVYNWNRVNELSFTDFAIGKQPIEAAFP</sequence>
<keyword evidence="5" id="KW-1185">Reference proteome</keyword>
<proteinExistence type="predicted"/>
<evidence type="ECO:0000256" key="3">
    <source>
        <dbReference type="PIRSR" id="PIRSR039026-2"/>
    </source>
</evidence>
<dbReference type="InterPro" id="IPR026289">
    <property type="entry name" value="SBP_TakP-like"/>
</dbReference>
<dbReference type="GO" id="GO:0043177">
    <property type="term" value="F:organic acid binding"/>
    <property type="evidence" value="ECO:0007669"/>
    <property type="project" value="InterPro"/>
</dbReference>
<dbReference type="InterPro" id="IPR038404">
    <property type="entry name" value="TRAP_DctP_sf"/>
</dbReference>
<dbReference type="InterPro" id="IPR018389">
    <property type="entry name" value="DctP_fam"/>
</dbReference>
<accession>A0A928Z5I9</accession>
<dbReference type="CDD" id="cd13682">
    <property type="entry name" value="PBP2_TRAP_alpha-ketoacid"/>
    <property type="match status" value="1"/>
</dbReference>
<dbReference type="Pfam" id="PF03480">
    <property type="entry name" value="DctP"/>
    <property type="match status" value="1"/>
</dbReference>
<evidence type="ECO:0000313" key="5">
    <source>
        <dbReference type="Proteomes" id="UP000625316"/>
    </source>
</evidence>
<feature type="binding site" evidence="2">
    <location>
        <position position="163"/>
    </location>
    <ligand>
        <name>substrate</name>
    </ligand>
</feature>
<dbReference type="Gene3D" id="3.40.190.170">
    <property type="entry name" value="Bacterial extracellular solute-binding protein, family 7"/>
    <property type="match status" value="1"/>
</dbReference>
<evidence type="ECO:0000313" key="4">
    <source>
        <dbReference type="EMBL" id="MBE9032869.1"/>
    </source>
</evidence>
<dbReference type="EMBL" id="JADEXQ010000130">
    <property type="protein sequence ID" value="MBE9032869.1"/>
    <property type="molecule type" value="Genomic_DNA"/>
</dbReference>
<dbReference type="PANTHER" id="PTHR33376">
    <property type="match status" value="1"/>
</dbReference>
<gene>
    <name evidence="4" type="ORF">IQ266_24335</name>
</gene>
<name>A0A928Z5I9_9CYAN</name>
<dbReference type="PIRSF" id="PIRSF039026">
    <property type="entry name" value="SiaP"/>
    <property type="match status" value="1"/>
</dbReference>
<dbReference type="RefSeq" id="WP_264327687.1">
    <property type="nucleotide sequence ID" value="NZ_JADEXQ010000130.1"/>
</dbReference>
<comment type="caution">
    <text evidence="4">The sequence shown here is derived from an EMBL/GenBank/DDBJ whole genome shotgun (WGS) entry which is preliminary data.</text>
</comment>
<organism evidence="4 5">
    <name type="scientific">Romeriopsis navalis LEGE 11480</name>
    <dbReference type="NCBI Taxonomy" id="2777977"/>
    <lineage>
        <taxon>Bacteria</taxon>
        <taxon>Bacillati</taxon>
        <taxon>Cyanobacteriota</taxon>
        <taxon>Cyanophyceae</taxon>
        <taxon>Leptolyngbyales</taxon>
        <taxon>Leptolyngbyaceae</taxon>
        <taxon>Romeriopsis</taxon>
        <taxon>Romeriopsis navalis</taxon>
    </lineage>
</organism>
<keyword evidence="1" id="KW-0732">Signal</keyword>
<dbReference type="NCBIfam" id="NF037995">
    <property type="entry name" value="TRAP_S1"/>
    <property type="match status" value="1"/>
</dbReference>
<feature type="binding site" evidence="3">
    <location>
        <position position="247"/>
    </location>
    <ligand>
        <name>substrate</name>
    </ligand>
</feature>
<dbReference type="PANTHER" id="PTHR33376:SF5">
    <property type="entry name" value="EXTRACYTOPLASMIC SOLUTE RECEPTOR PROTEIN"/>
    <property type="match status" value="1"/>
</dbReference>
<dbReference type="InterPro" id="IPR041722">
    <property type="entry name" value="TakP/all3028"/>
</dbReference>
<reference evidence="4" key="1">
    <citation type="submission" date="2020-10" db="EMBL/GenBank/DDBJ databases">
        <authorList>
            <person name="Castelo-Branco R."/>
            <person name="Eusebio N."/>
            <person name="Adriana R."/>
            <person name="Vieira A."/>
            <person name="Brugerolle De Fraissinette N."/>
            <person name="Rezende De Castro R."/>
            <person name="Schneider M.P."/>
            <person name="Vasconcelos V."/>
            <person name="Leao P.N."/>
        </authorList>
    </citation>
    <scope>NUCLEOTIDE SEQUENCE</scope>
    <source>
        <strain evidence="4">LEGE 11480</strain>
    </source>
</reference>
<dbReference type="GO" id="GO:0031317">
    <property type="term" value="C:tripartite ATP-independent periplasmic transporter complex"/>
    <property type="evidence" value="ECO:0007669"/>
    <property type="project" value="InterPro"/>
</dbReference>